<dbReference type="EMBL" id="VSSQ01058552">
    <property type="protein sequence ID" value="MPN12247.1"/>
    <property type="molecule type" value="Genomic_DNA"/>
</dbReference>
<dbReference type="AlphaFoldDB" id="A0A645FD63"/>
<keyword evidence="2" id="KW-0813">Transport</keyword>
<dbReference type="Pfam" id="PF00528">
    <property type="entry name" value="BPD_transp_1"/>
    <property type="match status" value="1"/>
</dbReference>
<accession>A0A645FD63</accession>
<evidence type="ECO:0000256" key="1">
    <source>
        <dbReference type="ARBA" id="ARBA00004651"/>
    </source>
</evidence>
<comment type="caution">
    <text evidence="9">The sequence shown here is derived from an EMBL/GenBank/DDBJ whole genome shotgun (WGS) entry which is preliminary data.</text>
</comment>
<name>A0A645FD63_9ZZZZ</name>
<evidence type="ECO:0000256" key="3">
    <source>
        <dbReference type="ARBA" id="ARBA00022475"/>
    </source>
</evidence>
<feature type="transmembrane region" description="Helical" evidence="7">
    <location>
        <begin position="192"/>
        <end position="213"/>
    </location>
</feature>
<dbReference type="PROSITE" id="PS50928">
    <property type="entry name" value="ABC_TM1"/>
    <property type="match status" value="1"/>
</dbReference>
<dbReference type="GO" id="GO:0005886">
    <property type="term" value="C:plasma membrane"/>
    <property type="evidence" value="ECO:0007669"/>
    <property type="project" value="UniProtKB-SubCell"/>
</dbReference>
<protein>
    <submittedName>
        <fullName evidence="9">Dipeptide transport system permease protein DppB</fullName>
    </submittedName>
</protein>
<evidence type="ECO:0000256" key="7">
    <source>
        <dbReference type="SAM" id="Phobius"/>
    </source>
</evidence>
<evidence type="ECO:0000256" key="4">
    <source>
        <dbReference type="ARBA" id="ARBA00022692"/>
    </source>
</evidence>
<evidence type="ECO:0000256" key="2">
    <source>
        <dbReference type="ARBA" id="ARBA00022448"/>
    </source>
</evidence>
<keyword evidence="6 7" id="KW-0472">Membrane</keyword>
<evidence type="ECO:0000259" key="8">
    <source>
        <dbReference type="PROSITE" id="PS50928"/>
    </source>
</evidence>
<dbReference type="CDD" id="cd06261">
    <property type="entry name" value="TM_PBP2"/>
    <property type="match status" value="1"/>
</dbReference>
<dbReference type="PANTHER" id="PTHR43163">
    <property type="entry name" value="DIPEPTIDE TRANSPORT SYSTEM PERMEASE PROTEIN DPPB-RELATED"/>
    <property type="match status" value="1"/>
</dbReference>
<feature type="transmembrane region" description="Helical" evidence="7">
    <location>
        <begin position="20"/>
        <end position="39"/>
    </location>
</feature>
<gene>
    <name evidence="9" type="primary">dppB_45</name>
    <name evidence="9" type="ORF">SDC9_159561</name>
</gene>
<proteinExistence type="predicted"/>
<dbReference type="SUPFAM" id="SSF161098">
    <property type="entry name" value="MetI-like"/>
    <property type="match status" value="1"/>
</dbReference>
<dbReference type="InterPro" id="IPR000515">
    <property type="entry name" value="MetI-like"/>
</dbReference>
<keyword evidence="5 7" id="KW-1133">Transmembrane helix</keyword>
<dbReference type="InterPro" id="IPR035906">
    <property type="entry name" value="MetI-like_sf"/>
</dbReference>
<feature type="domain" description="ABC transmembrane type-1" evidence="8">
    <location>
        <begin position="15"/>
        <end position="214"/>
    </location>
</feature>
<dbReference type="PANTHER" id="PTHR43163:SF6">
    <property type="entry name" value="DIPEPTIDE TRANSPORT SYSTEM PERMEASE PROTEIN DPPB-RELATED"/>
    <property type="match status" value="1"/>
</dbReference>
<dbReference type="Gene3D" id="1.10.3720.10">
    <property type="entry name" value="MetI-like"/>
    <property type="match status" value="1"/>
</dbReference>
<sequence>MMKDYSVAGLIGQMLPLSALLGALALGWSVPLGLALGWLSARRPGGGGDRLIRAVTALGLAAPEFVVAACLLALLTRAGAVPMFPAVFSPGDPLCYVLPCFSLGLYPMCRIARQTRAAFLEILGQDYMRAARGRGLSPLTLLGHGLRGALIPVLASLGPLAAYLLTGSFVVERAFGIPGLGRYYIQSILNRDYPLIMGTTLVLAALLVGMNLLTDLLSFAADPRMGRGEGEPPWI</sequence>
<keyword evidence="4 7" id="KW-0812">Transmembrane</keyword>
<evidence type="ECO:0000256" key="6">
    <source>
        <dbReference type="ARBA" id="ARBA00023136"/>
    </source>
</evidence>
<keyword evidence="3" id="KW-1003">Cell membrane</keyword>
<evidence type="ECO:0000313" key="9">
    <source>
        <dbReference type="EMBL" id="MPN12247.1"/>
    </source>
</evidence>
<reference evidence="9" key="1">
    <citation type="submission" date="2019-08" db="EMBL/GenBank/DDBJ databases">
        <authorList>
            <person name="Kucharzyk K."/>
            <person name="Murdoch R.W."/>
            <person name="Higgins S."/>
            <person name="Loffler F."/>
        </authorList>
    </citation>
    <scope>NUCLEOTIDE SEQUENCE</scope>
</reference>
<organism evidence="9">
    <name type="scientific">bioreactor metagenome</name>
    <dbReference type="NCBI Taxonomy" id="1076179"/>
    <lineage>
        <taxon>unclassified sequences</taxon>
        <taxon>metagenomes</taxon>
        <taxon>ecological metagenomes</taxon>
    </lineage>
</organism>
<feature type="transmembrane region" description="Helical" evidence="7">
    <location>
        <begin position="149"/>
        <end position="171"/>
    </location>
</feature>
<dbReference type="GO" id="GO:0055085">
    <property type="term" value="P:transmembrane transport"/>
    <property type="evidence" value="ECO:0007669"/>
    <property type="project" value="InterPro"/>
</dbReference>
<evidence type="ECO:0000256" key="5">
    <source>
        <dbReference type="ARBA" id="ARBA00022989"/>
    </source>
</evidence>
<feature type="transmembrane region" description="Helical" evidence="7">
    <location>
        <begin position="51"/>
        <end position="75"/>
    </location>
</feature>
<comment type="subcellular location">
    <subcellularLocation>
        <location evidence="1">Cell membrane</location>
        <topology evidence="1">Multi-pass membrane protein</topology>
    </subcellularLocation>
</comment>